<name>A0AAV5EC63_ELECO</name>
<evidence type="ECO:0000256" key="1">
    <source>
        <dbReference type="SAM" id="MobiDB-lite"/>
    </source>
</evidence>
<protein>
    <submittedName>
        <fullName evidence="2">Uncharacterized protein</fullName>
    </submittedName>
</protein>
<reference evidence="2" key="1">
    <citation type="journal article" date="2018" name="DNA Res.">
        <title>Multiple hybrid de novo genome assembly of finger millet, an orphan allotetraploid crop.</title>
        <authorList>
            <person name="Hatakeyama M."/>
            <person name="Aluri S."/>
            <person name="Balachadran M.T."/>
            <person name="Sivarajan S.R."/>
            <person name="Patrignani A."/>
            <person name="Gruter S."/>
            <person name="Poveda L."/>
            <person name="Shimizu-Inatsugi R."/>
            <person name="Baeten J."/>
            <person name="Francoijs K.J."/>
            <person name="Nataraja K.N."/>
            <person name="Reddy Y.A.N."/>
            <person name="Phadnis S."/>
            <person name="Ravikumar R.L."/>
            <person name="Schlapbach R."/>
            <person name="Sreeman S.M."/>
            <person name="Shimizu K.K."/>
        </authorList>
    </citation>
    <scope>NUCLEOTIDE SEQUENCE</scope>
</reference>
<keyword evidence="3" id="KW-1185">Reference proteome</keyword>
<accession>A0AAV5EC63</accession>
<dbReference type="EMBL" id="BQKI01000075">
    <property type="protein sequence ID" value="GJN20998.1"/>
    <property type="molecule type" value="Genomic_DNA"/>
</dbReference>
<reference evidence="2" key="2">
    <citation type="submission" date="2021-12" db="EMBL/GenBank/DDBJ databases">
        <title>Resequencing data analysis of finger millet.</title>
        <authorList>
            <person name="Hatakeyama M."/>
            <person name="Aluri S."/>
            <person name="Balachadran M.T."/>
            <person name="Sivarajan S.R."/>
            <person name="Poveda L."/>
            <person name="Shimizu-Inatsugi R."/>
            <person name="Schlapbach R."/>
            <person name="Sreeman S.M."/>
            <person name="Shimizu K.K."/>
        </authorList>
    </citation>
    <scope>NUCLEOTIDE SEQUENCE</scope>
</reference>
<comment type="caution">
    <text evidence="2">The sequence shown here is derived from an EMBL/GenBank/DDBJ whole genome shotgun (WGS) entry which is preliminary data.</text>
</comment>
<dbReference type="AlphaFoldDB" id="A0AAV5EC63"/>
<evidence type="ECO:0000313" key="2">
    <source>
        <dbReference type="EMBL" id="GJN20998.1"/>
    </source>
</evidence>
<organism evidence="2 3">
    <name type="scientific">Eleusine coracana subsp. coracana</name>
    <dbReference type="NCBI Taxonomy" id="191504"/>
    <lineage>
        <taxon>Eukaryota</taxon>
        <taxon>Viridiplantae</taxon>
        <taxon>Streptophyta</taxon>
        <taxon>Embryophyta</taxon>
        <taxon>Tracheophyta</taxon>
        <taxon>Spermatophyta</taxon>
        <taxon>Magnoliopsida</taxon>
        <taxon>Liliopsida</taxon>
        <taxon>Poales</taxon>
        <taxon>Poaceae</taxon>
        <taxon>PACMAD clade</taxon>
        <taxon>Chloridoideae</taxon>
        <taxon>Cynodonteae</taxon>
        <taxon>Eleusininae</taxon>
        <taxon>Eleusine</taxon>
    </lineage>
</organism>
<feature type="region of interest" description="Disordered" evidence="1">
    <location>
        <begin position="1"/>
        <end position="50"/>
    </location>
</feature>
<proteinExistence type="predicted"/>
<gene>
    <name evidence="2" type="primary">gb08443</name>
    <name evidence="2" type="ORF">PR202_gb08443</name>
</gene>
<dbReference type="Proteomes" id="UP001054889">
    <property type="component" value="Unassembled WGS sequence"/>
</dbReference>
<sequence length="161" mass="18652">MAGDKGKGKRPSVAAEHRGGEERGPKIRKVTQEEMGKRKGKLQIKERDKPMELEKARRMEEQGRKVAPVEVGKKVEEEDWQSFAKRMTGRQVDFYKSVVEEDCEYLFFKEELMPYHPRGIEGAKAHNKVMGKVVNEFKAHAAWRLKEHKEKGYLQGFPPRA</sequence>
<evidence type="ECO:0000313" key="3">
    <source>
        <dbReference type="Proteomes" id="UP001054889"/>
    </source>
</evidence>
<feature type="compositionally biased region" description="Basic and acidic residues" evidence="1">
    <location>
        <begin position="15"/>
        <end position="50"/>
    </location>
</feature>